<dbReference type="OrthoDB" id="536211at2759"/>
<evidence type="ECO:0000313" key="1">
    <source>
        <dbReference type="EMBL" id="OAA51160.1"/>
    </source>
</evidence>
<dbReference type="AlphaFoldDB" id="A0A162M5G6"/>
<accession>A0A162M5G6</accession>
<keyword evidence="2" id="KW-1185">Reference proteome</keyword>
<dbReference type="SUPFAM" id="SSF55486">
    <property type="entry name" value="Metalloproteases ('zincins'), catalytic domain"/>
    <property type="match status" value="1"/>
</dbReference>
<dbReference type="EMBL" id="AZHA01000002">
    <property type="protein sequence ID" value="OAA51160.1"/>
    <property type="molecule type" value="Genomic_DNA"/>
</dbReference>
<evidence type="ECO:0000313" key="2">
    <source>
        <dbReference type="Proteomes" id="UP000076863"/>
    </source>
</evidence>
<dbReference type="InterPro" id="IPR024079">
    <property type="entry name" value="MetalloPept_cat_dom_sf"/>
</dbReference>
<proteinExistence type="predicted"/>
<protein>
    <submittedName>
        <fullName evidence="1">Pregnancy-associated plasma protein-A</fullName>
    </submittedName>
</protein>
<reference evidence="1 2" key="1">
    <citation type="journal article" date="2016" name="Genome Biol. Evol.">
        <title>Divergent and convergent evolution of fungal pathogenicity.</title>
        <authorList>
            <person name="Shang Y."/>
            <person name="Xiao G."/>
            <person name="Zheng P."/>
            <person name="Cen K."/>
            <person name="Zhan S."/>
            <person name="Wang C."/>
        </authorList>
    </citation>
    <scope>NUCLEOTIDE SEQUENCE [LARGE SCALE GENOMIC DNA]</scope>
    <source>
        <strain evidence="1 2">RCEF 3172</strain>
    </source>
</reference>
<dbReference type="Gene3D" id="3.40.390.10">
    <property type="entry name" value="Collagenase (Catalytic Domain)"/>
    <property type="match status" value="1"/>
</dbReference>
<dbReference type="GO" id="GO:0008237">
    <property type="term" value="F:metallopeptidase activity"/>
    <property type="evidence" value="ECO:0007669"/>
    <property type="project" value="InterPro"/>
</dbReference>
<name>A0A162M5G6_9HYPO</name>
<organism evidence="1 2">
    <name type="scientific">Beauveria brongniartii RCEF 3172</name>
    <dbReference type="NCBI Taxonomy" id="1081107"/>
    <lineage>
        <taxon>Eukaryota</taxon>
        <taxon>Fungi</taxon>
        <taxon>Dikarya</taxon>
        <taxon>Ascomycota</taxon>
        <taxon>Pezizomycotina</taxon>
        <taxon>Sordariomycetes</taxon>
        <taxon>Hypocreomycetidae</taxon>
        <taxon>Hypocreales</taxon>
        <taxon>Cordycipitaceae</taxon>
        <taxon>Beauveria</taxon>
        <taxon>Beauveria brongniartii</taxon>
    </lineage>
</organism>
<gene>
    <name evidence="1" type="ORF">BBO_01107</name>
</gene>
<comment type="caution">
    <text evidence="1">The sequence shown here is derived from an EMBL/GenBank/DDBJ whole genome shotgun (WGS) entry which is preliminary data.</text>
</comment>
<sequence>MFLIDFPSIAFTGSSISFIEEDDEEFYGIIVGIDTVPGSSHPVWNLCVTATHSAGHWFGLGHTQFTRAGDCEPNWLKRDGQSNELCGARCDANIMSYGADACLTEFTAEKITAVRDNAIKVLGI</sequence>
<dbReference type="Proteomes" id="UP000076863">
    <property type="component" value="Unassembled WGS sequence"/>
</dbReference>